<protein>
    <submittedName>
        <fullName evidence="1">Uncharacterized protein</fullName>
    </submittedName>
</protein>
<comment type="caution">
    <text evidence="1">The sequence shown here is derived from an EMBL/GenBank/DDBJ whole genome shotgun (WGS) entry which is preliminary data.</text>
</comment>
<gene>
    <name evidence="1" type="ORF">Pint_33353</name>
</gene>
<accession>A0ACC0X5B0</accession>
<dbReference type="Proteomes" id="UP001163603">
    <property type="component" value="Chromosome 14"/>
</dbReference>
<keyword evidence="2" id="KW-1185">Reference proteome</keyword>
<sequence>MNLIPSIGTVWKVFLARGVRPELDQCTSHYVINLYLFSPASFCNCLSDAIVDVITQCQKVIELLQSCCEKCNYDSTHCASVSGLLKQIGKR</sequence>
<dbReference type="EMBL" id="CM047749">
    <property type="protein sequence ID" value="KAJ0010510.1"/>
    <property type="molecule type" value="Genomic_DNA"/>
</dbReference>
<proteinExistence type="predicted"/>
<reference evidence="2" key="1">
    <citation type="journal article" date="2023" name="G3 (Bethesda)">
        <title>Genome assembly and association tests identify interacting loci associated with vigor, precocity, and sex in interspecific pistachio rootstocks.</title>
        <authorList>
            <person name="Palmer W."/>
            <person name="Jacygrad E."/>
            <person name="Sagayaradj S."/>
            <person name="Cavanaugh K."/>
            <person name="Han R."/>
            <person name="Bertier L."/>
            <person name="Beede B."/>
            <person name="Kafkas S."/>
            <person name="Golino D."/>
            <person name="Preece J."/>
            <person name="Michelmore R."/>
        </authorList>
    </citation>
    <scope>NUCLEOTIDE SEQUENCE [LARGE SCALE GENOMIC DNA]</scope>
</reference>
<evidence type="ECO:0000313" key="1">
    <source>
        <dbReference type="EMBL" id="KAJ0010510.1"/>
    </source>
</evidence>
<organism evidence="1 2">
    <name type="scientific">Pistacia integerrima</name>
    <dbReference type="NCBI Taxonomy" id="434235"/>
    <lineage>
        <taxon>Eukaryota</taxon>
        <taxon>Viridiplantae</taxon>
        <taxon>Streptophyta</taxon>
        <taxon>Embryophyta</taxon>
        <taxon>Tracheophyta</taxon>
        <taxon>Spermatophyta</taxon>
        <taxon>Magnoliopsida</taxon>
        <taxon>eudicotyledons</taxon>
        <taxon>Gunneridae</taxon>
        <taxon>Pentapetalae</taxon>
        <taxon>rosids</taxon>
        <taxon>malvids</taxon>
        <taxon>Sapindales</taxon>
        <taxon>Anacardiaceae</taxon>
        <taxon>Pistacia</taxon>
    </lineage>
</organism>
<evidence type="ECO:0000313" key="2">
    <source>
        <dbReference type="Proteomes" id="UP001163603"/>
    </source>
</evidence>
<name>A0ACC0X5B0_9ROSI</name>